<feature type="signal peptide" evidence="1">
    <location>
        <begin position="1"/>
        <end position="20"/>
    </location>
</feature>
<evidence type="ECO:0000256" key="1">
    <source>
        <dbReference type="SAM" id="SignalP"/>
    </source>
</evidence>
<evidence type="ECO:0000313" key="3">
    <source>
        <dbReference type="Proteomes" id="UP001165383"/>
    </source>
</evidence>
<dbReference type="PROSITE" id="PS51257">
    <property type="entry name" value="PROKAR_LIPOPROTEIN"/>
    <property type="match status" value="1"/>
</dbReference>
<evidence type="ECO:0000313" key="2">
    <source>
        <dbReference type="EMBL" id="MCL6741991.1"/>
    </source>
</evidence>
<accession>A0ABT0SC43</accession>
<keyword evidence="1" id="KW-0732">Signal</keyword>
<dbReference type="RefSeq" id="WP_249916347.1">
    <property type="nucleotide sequence ID" value="NZ_JAMGBB010000001.1"/>
</dbReference>
<sequence length="197" mass="20093">MWRFAALFPFLGFLALLACAKQDPVDDNAVAPPVELSGDVSAAGLAAPANAAAAEAIQQAALPSATGGLKWAYRATDRTALFGPPGTPAFSIQCDRQREGDNQLVFVRYLPPTGGGNATLSFTGNGKAASVPIAAVTDTDGRGGQWRASVSVSDSVRDIAEAFAGPGTVNVSLTGLAPLVVPATAEPRRALAECLRG</sequence>
<keyword evidence="3" id="KW-1185">Reference proteome</keyword>
<organism evidence="2 3">
    <name type="scientific">Sphingomonas brevis</name>
    <dbReference type="NCBI Taxonomy" id="2908206"/>
    <lineage>
        <taxon>Bacteria</taxon>
        <taxon>Pseudomonadati</taxon>
        <taxon>Pseudomonadota</taxon>
        <taxon>Alphaproteobacteria</taxon>
        <taxon>Sphingomonadales</taxon>
        <taxon>Sphingomonadaceae</taxon>
        <taxon>Sphingomonas</taxon>
    </lineage>
</organism>
<comment type="caution">
    <text evidence="2">The sequence shown here is derived from an EMBL/GenBank/DDBJ whole genome shotgun (WGS) entry which is preliminary data.</text>
</comment>
<name>A0ABT0SC43_9SPHN</name>
<reference evidence="2" key="1">
    <citation type="submission" date="2022-05" db="EMBL/GenBank/DDBJ databases">
        <authorList>
            <person name="Jo J.-H."/>
            <person name="Im W.-T."/>
        </authorList>
    </citation>
    <scope>NUCLEOTIDE SEQUENCE</scope>
    <source>
        <strain evidence="2">RB56-2</strain>
    </source>
</reference>
<protein>
    <submittedName>
        <fullName evidence="2">Uncharacterized protein</fullName>
    </submittedName>
</protein>
<proteinExistence type="predicted"/>
<feature type="chain" id="PRO_5046034462" evidence="1">
    <location>
        <begin position="21"/>
        <end position="197"/>
    </location>
</feature>
<dbReference type="Proteomes" id="UP001165383">
    <property type="component" value="Unassembled WGS sequence"/>
</dbReference>
<gene>
    <name evidence="2" type="ORF">LZ518_12710</name>
</gene>
<dbReference type="EMBL" id="JAMGBB010000001">
    <property type="protein sequence ID" value="MCL6741991.1"/>
    <property type="molecule type" value="Genomic_DNA"/>
</dbReference>